<protein>
    <submittedName>
        <fullName evidence="2">Uncharacterized protein</fullName>
    </submittedName>
</protein>
<accession>A0AC34FNM0</accession>
<evidence type="ECO:0000313" key="1">
    <source>
        <dbReference type="Proteomes" id="UP000887579"/>
    </source>
</evidence>
<name>A0AC34FNM0_9BILA</name>
<proteinExistence type="predicted"/>
<sequence length="612" mass="72317">MNDFGIIVSKLEVFGEEYSKEIKCLLSKLQKTKDRREHCFYIKAFAKKYTLLPKLWEYWNISESRLTTSTSTENESMKYKHFCCPSYQERCPLTTKVADVDKHFYTYYSLDTYQTETTLQSFVRIKALKEGIFFPHQDMEKLYEKYDRNSSYALSPKEVVQYKEALKMYTKMKEVEKDSEKWLECLQEVPDPEYLINSCEVRLMKNPYDAGFWDSYLNYLKPVDTKMLLKTYSRYCRLFLFNYYLRDEYFDAIFAATISDKLVWWIDYISLIRMLNSVYETIEKMTQILIQCYSMPGNWNFKNDNYDSNLQTFIDIINTAENMISVPMETNEEQSIKTLRHPTTSKTSIPKRLTPAINQRFLFKATIMRYILDRASPQLLQKLHMSCKELYLQKSTVYCQRLCIKTGPAFGKNSIIQPTFFENAVVVSPQNLHQTDFTNYHLVNSLEIVDVFGFRDLLPDIQKCSIRYLTLQNQSINEYDMEFFTSNVEFLEFFKVTVSKADGTVAPVEYIIEKLSHVPNIKLFDIPKTSFNIGSAQNLAALQRNVLMKTFYLNNLPEDFKVDHFCKFIEANAEENAELKFGFDVVDRLLKFELGQRLRTKLRKLAKEFKLL</sequence>
<dbReference type="Proteomes" id="UP000887579">
    <property type="component" value="Unplaced"/>
</dbReference>
<dbReference type="WBParaSite" id="ES5_v2.g18416.t1">
    <property type="protein sequence ID" value="ES5_v2.g18416.t1"/>
    <property type="gene ID" value="ES5_v2.g18416"/>
</dbReference>
<evidence type="ECO:0000313" key="2">
    <source>
        <dbReference type="WBParaSite" id="ES5_v2.g18416.t1"/>
    </source>
</evidence>
<organism evidence="1 2">
    <name type="scientific">Panagrolaimus sp. ES5</name>
    <dbReference type="NCBI Taxonomy" id="591445"/>
    <lineage>
        <taxon>Eukaryota</taxon>
        <taxon>Metazoa</taxon>
        <taxon>Ecdysozoa</taxon>
        <taxon>Nematoda</taxon>
        <taxon>Chromadorea</taxon>
        <taxon>Rhabditida</taxon>
        <taxon>Tylenchina</taxon>
        <taxon>Panagrolaimomorpha</taxon>
        <taxon>Panagrolaimoidea</taxon>
        <taxon>Panagrolaimidae</taxon>
        <taxon>Panagrolaimus</taxon>
    </lineage>
</organism>
<reference evidence="2" key="1">
    <citation type="submission" date="2022-11" db="UniProtKB">
        <authorList>
            <consortium name="WormBaseParasite"/>
        </authorList>
    </citation>
    <scope>IDENTIFICATION</scope>
</reference>